<gene>
    <name evidence="2" type="ORF">HOLleu_32167</name>
</gene>
<dbReference type="OrthoDB" id="2139939at2759"/>
<feature type="compositionally biased region" description="Basic and acidic residues" evidence="1">
    <location>
        <begin position="43"/>
        <end position="56"/>
    </location>
</feature>
<dbReference type="PANTHER" id="PTHR34117:SF1">
    <property type="entry name" value="STYLE CELL-CYCLE INHIBITOR 1"/>
    <property type="match status" value="1"/>
</dbReference>
<accession>A0A9Q0YRD5</accession>
<feature type="compositionally biased region" description="Basic and acidic residues" evidence="1">
    <location>
        <begin position="251"/>
        <end position="265"/>
    </location>
</feature>
<feature type="region of interest" description="Disordered" evidence="1">
    <location>
        <begin position="251"/>
        <end position="283"/>
    </location>
</feature>
<feature type="compositionally biased region" description="Low complexity" evidence="1">
    <location>
        <begin position="22"/>
        <end position="38"/>
    </location>
</feature>
<feature type="region of interest" description="Disordered" evidence="1">
    <location>
        <begin position="157"/>
        <end position="228"/>
    </location>
</feature>
<feature type="region of interest" description="Disordered" evidence="1">
    <location>
        <begin position="1"/>
        <end position="79"/>
    </location>
</feature>
<comment type="caution">
    <text evidence="2">The sequence shown here is derived from an EMBL/GenBank/DDBJ whole genome shotgun (WGS) entry which is preliminary data.</text>
</comment>
<feature type="compositionally biased region" description="Basic and acidic residues" evidence="1">
    <location>
        <begin position="7"/>
        <end position="19"/>
    </location>
</feature>
<protein>
    <submittedName>
        <fullName evidence="2">Style cell-cycle inhibitor 1</fullName>
    </submittedName>
</protein>
<keyword evidence="3" id="KW-1185">Reference proteome</keyword>
<feature type="compositionally biased region" description="Basic residues" evidence="1">
    <location>
        <begin position="57"/>
        <end position="76"/>
    </location>
</feature>
<evidence type="ECO:0000313" key="3">
    <source>
        <dbReference type="Proteomes" id="UP001152320"/>
    </source>
</evidence>
<dbReference type="AlphaFoldDB" id="A0A9Q0YRD5"/>
<proteinExistence type="predicted"/>
<evidence type="ECO:0000313" key="2">
    <source>
        <dbReference type="EMBL" id="KAJ8027118.1"/>
    </source>
</evidence>
<dbReference type="EMBL" id="JAIZAY010000016">
    <property type="protein sequence ID" value="KAJ8027118.1"/>
    <property type="molecule type" value="Genomic_DNA"/>
</dbReference>
<feature type="compositionally biased region" description="Polar residues" evidence="1">
    <location>
        <begin position="179"/>
        <end position="194"/>
    </location>
</feature>
<dbReference type="InterPro" id="IPR044688">
    <property type="entry name" value="SCI-1-like"/>
</dbReference>
<dbReference type="PANTHER" id="PTHR34117">
    <property type="entry name" value="STYLE CELL-CYCLE INHIBITOR 1"/>
    <property type="match status" value="1"/>
</dbReference>
<sequence length="343" mass="38831">MSKKEKKSKDGSKSRKYESDSDSSSSGSSASYSESYSSESEEERVPVKKPKLDSSSKKRQKKERKRQEKKRQKKTANKITKEDFFGRSVEFRLWLMEEKKISMEDIKTTKAKAYFKKFVKRWNSGKLPKKYYKGIDAADAKASLTKYKWKFAEKLQASGVGGPPSSSNSPFTAGGQPLQRATFSTFGKSSSPELSQKGLIGPEKPILGPQRPPHLVSAQYEEEEDPEAVKARLKAERKKFREDDKLVMEELAPKASGHEAKIEKKLLRRQRGHSPEVSDRVLMGSGMDIDTIMAKKQKSDAARRDRNTEIASVKLTAYQEKEKAKMQALLEMARATKSKDALW</sequence>
<evidence type="ECO:0000256" key="1">
    <source>
        <dbReference type="SAM" id="MobiDB-lite"/>
    </source>
</evidence>
<name>A0A9Q0YRD5_HOLLE</name>
<dbReference type="Proteomes" id="UP001152320">
    <property type="component" value="Chromosome 16"/>
</dbReference>
<organism evidence="2 3">
    <name type="scientific">Holothuria leucospilota</name>
    <name type="common">Black long sea cucumber</name>
    <name type="synonym">Mertensiothuria leucospilota</name>
    <dbReference type="NCBI Taxonomy" id="206669"/>
    <lineage>
        <taxon>Eukaryota</taxon>
        <taxon>Metazoa</taxon>
        <taxon>Echinodermata</taxon>
        <taxon>Eleutherozoa</taxon>
        <taxon>Echinozoa</taxon>
        <taxon>Holothuroidea</taxon>
        <taxon>Aspidochirotacea</taxon>
        <taxon>Aspidochirotida</taxon>
        <taxon>Holothuriidae</taxon>
        <taxon>Holothuria</taxon>
    </lineage>
</organism>
<reference evidence="2" key="1">
    <citation type="submission" date="2021-10" db="EMBL/GenBank/DDBJ databases">
        <title>Tropical sea cucumber genome reveals ecological adaptation and Cuvierian tubules defense mechanism.</title>
        <authorList>
            <person name="Chen T."/>
        </authorList>
    </citation>
    <scope>NUCLEOTIDE SEQUENCE</scope>
    <source>
        <strain evidence="2">Nanhai2018</strain>
        <tissue evidence="2">Muscle</tissue>
    </source>
</reference>